<accession>A0A1M5X650</accession>
<dbReference type="InterPro" id="IPR029061">
    <property type="entry name" value="THDP-binding"/>
</dbReference>
<name>A0A1M5X650_9BURK</name>
<gene>
    <name evidence="5" type="ORF">SAMN04488135_106156</name>
</gene>
<dbReference type="PROSITE" id="PS00187">
    <property type="entry name" value="TPP_ENZYMES"/>
    <property type="match status" value="1"/>
</dbReference>
<dbReference type="Gene3D" id="3.40.50.970">
    <property type="match status" value="1"/>
</dbReference>
<dbReference type="InterPro" id="IPR051818">
    <property type="entry name" value="TPP_dependent_decarboxylase"/>
</dbReference>
<protein>
    <submittedName>
        <fullName evidence="5">Thiamine pyrophosphate enzyme, C-terminal TPP binding domain</fullName>
    </submittedName>
</protein>
<dbReference type="OrthoDB" id="6843902at2"/>
<dbReference type="GO" id="GO:0030976">
    <property type="term" value="F:thiamine pyrophosphate binding"/>
    <property type="evidence" value="ECO:0007669"/>
    <property type="project" value="InterPro"/>
</dbReference>
<dbReference type="STRING" id="658167.SAMN04488135_106156"/>
<dbReference type="InterPro" id="IPR011766">
    <property type="entry name" value="TPP_enzyme_TPP-bd"/>
</dbReference>
<evidence type="ECO:0000259" key="4">
    <source>
        <dbReference type="Pfam" id="PF02775"/>
    </source>
</evidence>
<evidence type="ECO:0000256" key="2">
    <source>
        <dbReference type="ARBA" id="ARBA00023052"/>
    </source>
</evidence>
<feature type="domain" description="Thiamine pyrophosphate enzyme TPP-binding" evidence="4">
    <location>
        <begin position="50"/>
        <end position="177"/>
    </location>
</feature>
<keyword evidence="6" id="KW-1185">Reference proteome</keyword>
<dbReference type="GO" id="GO:0016831">
    <property type="term" value="F:carboxy-lyase activity"/>
    <property type="evidence" value="ECO:0007669"/>
    <property type="project" value="UniProtKB-KW"/>
</dbReference>
<organism evidence="5 6">
    <name type="scientific">Pollutimonas bauzanensis</name>
    <dbReference type="NCBI Taxonomy" id="658167"/>
    <lineage>
        <taxon>Bacteria</taxon>
        <taxon>Pseudomonadati</taxon>
        <taxon>Pseudomonadota</taxon>
        <taxon>Betaproteobacteria</taxon>
        <taxon>Burkholderiales</taxon>
        <taxon>Alcaligenaceae</taxon>
        <taxon>Pollutimonas</taxon>
    </lineage>
</organism>
<dbReference type="GO" id="GO:0000287">
    <property type="term" value="F:magnesium ion binding"/>
    <property type="evidence" value="ECO:0007669"/>
    <property type="project" value="InterPro"/>
</dbReference>
<dbReference type="NCBIfam" id="NF004813">
    <property type="entry name" value="PRK06163.1"/>
    <property type="match status" value="1"/>
</dbReference>
<evidence type="ECO:0000313" key="5">
    <source>
        <dbReference type="EMBL" id="SHH94974.1"/>
    </source>
</evidence>
<reference evidence="5 6" key="1">
    <citation type="submission" date="2016-11" db="EMBL/GenBank/DDBJ databases">
        <authorList>
            <person name="Jaros S."/>
            <person name="Januszkiewicz K."/>
            <person name="Wedrychowicz H."/>
        </authorList>
    </citation>
    <scope>NUCLEOTIDE SEQUENCE [LARGE SCALE GENOMIC DNA]</scope>
    <source>
        <strain evidence="5 6">CGMCC 1.10190</strain>
    </source>
</reference>
<dbReference type="RefSeq" id="WP_073103637.1">
    <property type="nucleotide sequence ID" value="NZ_FQXE01000006.1"/>
</dbReference>
<keyword evidence="1" id="KW-0210">Decarboxylase</keyword>
<dbReference type="AlphaFoldDB" id="A0A1M5X650"/>
<dbReference type="EMBL" id="FQXE01000006">
    <property type="protein sequence ID" value="SHH94974.1"/>
    <property type="molecule type" value="Genomic_DNA"/>
</dbReference>
<evidence type="ECO:0000256" key="1">
    <source>
        <dbReference type="ARBA" id="ARBA00022793"/>
    </source>
</evidence>
<dbReference type="PANTHER" id="PTHR42818">
    <property type="entry name" value="SULFOPYRUVATE DECARBOXYLASE SUBUNIT ALPHA"/>
    <property type="match status" value="1"/>
</dbReference>
<evidence type="ECO:0000313" key="6">
    <source>
        <dbReference type="Proteomes" id="UP000184226"/>
    </source>
</evidence>
<keyword evidence="3" id="KW-0456">Lyase</keyword>
<dbReference type="Proteomes" id="UP000184226">
    <property type="component" value="Unassembled WGS sequence"/>
</dbReference>
<keyword evidence="2" id="KW-0786">Thiamine pyrophosphate</keyword>
<evidence type="ECO:0000256" key="3">
    <source>
        <dbReference type="ARBA" id="ARBA00023239"/>
    </source>
</evidence>
<proteinExistence type="predicted"/>
<sequence length="227" mass="24284">MDKFSNANKSSDLARGDVKVMNRSDLTRRVKAALKKEEAVIGGIGHTNFDLWAAGHRPQNFYMLGSMGLASAIGLGVALAQPRRRVVALDGDGSLLMQLGTLGTVRASGVKNLVIVIWDNGSYQITGSQPTLTSAGVDLVQVARGLGITQSSWARDEADFETLLAKALSEDGPWLIAARTDDQPPAGVTDRDPAQIRDRFMRALGAKEEWGAAHDGTLAERSGEVTR</sequence>
<dbReference type="GO" id="GO:0044281">
    <property type="term" value="P:small molecule metabolic process"/>
    <property type="evidence" value="ECO:0007669"/>
    <property type="project" value="UniProtKB-ARBA"/>
</dbReference>
<dbReference type="Pfam" id="PF02775">
    <property type="entry name" value="TPP_enzyme_C"/>
    <property type="match status" value="1"/>
</dbReference>
<dbReference type="PANTHER" id="PTHR42818:SF1">
    <property type="entry name" value="SULFOPYRUVATE DECARBOXYLASE"/>
    <property type="match status" value="1"/>
</dbReference>
<dbReference type="InterPro" id="IPR000399">
    <property type="entry name" value="TPP-bd_CS"/>
</dbReference>
<dbReference type="SUPFAM" id="SSF52518">
    <property type="entry name" value="Thiamin diphosphate-binding fold (THDP-binding)"/>
    <property type="match status" value="1"/>
</dbReference>